<feature type="region of interest" description="Disordered" evidence="1">
    <location>
        <begin position="18"/>
        <end position="116"/>
    </location>
</feature>
<feature type="compositionally biased region" description="Basic and acidic residues" evidence="1">
    <location>
        <begin position="90"/>
        <end position="105"/>
    </location>
</feature>
<dbReference type="EMBL" id="AWGH01000014">
    <property type="protein sequence ID" value="ODN94679.1"/>
    <property type="molecule type" value="Genomic_DNA"/>
</dbReference>
<evidence type="ECO:0000313" key="3">
    <source>
        <dbReference type="Proteomes" id="UP000094819"/>
    </source>
</evidence>
<comment type="caution">
    <text evidence="2">The sequence shown here is derived from an EMBL/GenBank/DDBJ whole genome shotgun (WGS) entry which is preliminary data.</text>
</comment>
<sequence>MVVIGVYTREEIVNPHPVAKRIGRMSPNKDESTQGTEMTSVSGGGSSSRAAWTTPEDHYTAHSDASQAADDLGHSIENAEAGQMSQGAIDDFKERQEEERRRKEELEGEIPSLKKN</sequence>
<organism evidence="2 3">
    <name type="scientific">Cryptococcus wingfieldii CBS 7118</name>
    <dbReference type="NCBI Taxonomy" id="1295528"/>
    <lineage>
        <taxon>Eukaryota</taxon>
        <taxon>Fungi</taxon>
        <taxon>Dikarya</taxon>
        <taxon>Basidiomycota</taxon>
        <taxon>Agaricomycotina</taxon>
        <taxon>Tremellomycetes</taxon>
        <taxon>Tremellales</taxon>
        <taxon>Cryptococcaceae</taxon>
        <taxon>Cryptococcus</taxon>
    </lineage>
</organism>
<accession>A0A1E3J1F5</accession>
<evidence type="ECO:0000256" key="1">
    <source>
        <dbReference type="SAM" id="MobiDB-lite"/>
    </source>
</evidence>
<keyword evidence="3" id="KW-1185">Reference proteome</keyword>
<gene>
    <name evidence="2" type="ORF">L198_04820</name>
</gene>
<protein>
    <submittedName>
        <fullName evidence="2">Uncharacterized protein</fullName>
    </submittedName>
</protein>
<proteinExistence type="predicted"/>
<evidence type="ECO:0000313" key="2">
    <source>
        <dbReference type="EMBL" id="ODN94679.1"/>
    </source>
</evidence>
<dbReference type="Proteomes" id="UP000094819">
    <property type="component" value="Unassembled WGS sequence"/>
</dbReference>
<dbReference type="RefSeq" id="XP_019030958.1">
    <property type="nucleotide sequence ID" value="XM_019176926.1"/>
</dbReference>
<name>A0A1E3J1F5_9TREE</name>
<dbReference type="AlphaFoldDB" id="A0A1E3J1F5"/>
<reference evidence="2 3" key="1">
    <citation type="submission" date="2016-06" db="EMBL/GenBank/DDBJ databases">
        <title>Evolution of pathogenesis and genome organization in the Tremellales.</title>
        <authorList>
            <person name="Cuomo C."/>
            <person name="Litvintseva A."/>
            <person name="Heitman J."/>
            <person name="Chen Y."/>
            <person name="Sun S."/>
            <person name="Springer D."/>
            <person name="Dromer F."/>
            <person name="Young S."/>
            <person name="Zeng Q."/>
            <person name="Chapman S."/>
            <person name="Gujja S."/>
            <person name="Saif S."/>
            <person name="Birren B."/>
        </authorList>
    </citation>
    <scope>NUCLEOTIDE SEQUENCE [LARGE SCALE GENOMIC DNA]</scope>
    <source>
        <strain evidence="2 3">CBS 7118</strain>
    </source>
</reference>
<dbReference type="GeneID" id="30194033"/>